<keyword evidence="9" id="KW-1185">Reference proteome</keyword>
<dbReference type="Gene3D" id="3.30.200.20">
    <property type="entry name" value="Phosphorylase Kinase, domain 1"/>
    <property type="match status" value="1"/>
</dbReference>
<keyword evidence="4 8" id="KW-0418">Kinase</keyword>
<name>A0A068RPL5_9FUNG</name>
<feature type="compositionally biased region" description="Basic and acidic residues" evidence="6">
    <location>
        <begin position="646"/>
        <end position="655"/>
    </location>
</feature>
<dbReference type="SUPFAM" id="SSF56112">
    <property type="entry name" value="Protein kinase-like (PK-like)"/>
    <property type="match status" value="1"/>
</dbReference>
<sequence>MAASASSPSPIRATQHLAGQKQPSSMYYKPSLAPQIKHGSSASSPRKIITVSPPSSATNSFVSLSPPQQSINDHDNRQPENLPLQANWTHHGNTTNGNSTSITQSEIQAQGSSSSTLVGFRPLSRATSNSGSIATVSSAKTITPAMVKKMHYLRAMTVHLANAYQKRDHAFVFEQKNNPRRLLTRPGKPAKNDGYDNKFDDYILRVHDTLGPKDKQYRVIDLLGSGTFGQVVKCERVPTKELVSVKVIKNHRNFRNQSYLEVDTLNWLHSRLSKRDRTERILKLHHSFDHKNHLCIAYELLSYSLYDLLKQNKFRGLPMSMVRSFTVQLLETLVLLKEAMVIHCDLKPENILLKSVDSPEIKVIDYGSACHMNSPRRITYIQSRFYRSPEVILGLPFTYAIDMWSLGCVVAELFLGAPLLPGESEYHQLRRITDMLGPPPTYMLDEGSNTNKFYNRTRIPNEQKLSSSNSSATINSQHHHLYRLKPDLHHISERPRTSLTDLILNYDGSSFAERARNQMTGQAPAKKTLTTQESQERYSLANFLQGLLTIDAKQRWSPEQALGHPFVKGEQFTGPYLPPPPPAIEKPTTTKSPQQSSSTVNVSPPQPSSSLEQSTTAVNSKSPSKNDQKPTLPTPTSPHMIPTFSKDQHPLHKQSDTTTITMPINIVRPRPQSTTQLDRLLGKSTAPVQPSPLSKFHNNASTTAMQSNTTTTTTNTKNPSAAASNKEEKKSSTTNNTTRRVKIAPMVKMRRGSHDSFCMPDEIRRTYSSVSTVLKGEKSFYNHGNHSTPHLLSSNALGSDGGDTTDIDDDHYRTLYGANHFITNNKSSSSSSSGFRALSSRHAGEAAGGLRMMGVHDKK</sequence>
<feature type="compositionally biased region" description="Low complexity" evidence="6">
    <location>
        <begin position="1"/>
        <end position="10"/>
    </location>
</feature>
<dbReference type="GO" id="GO:0004713">
    <property type="term" value="F:protein tyrosine kinase activity"/>
    <property type="evidence" value="ECO:0007669"/>
    <property type="project" value="TreeGrafter"/>
</dbReference>
<keyword evidence="5" id="KW-0067">ATP-binding</keyword>
<dbReference type="EMBL" id="CBTN010000010">
    <property type="protein sequence ID" value="CDH51665.1"/>
    <property type="molecule type" value="Genomic_DNA"/>
</dbReference>
<dbReference type="PANTHER" id="PTHR24058:SF17">
    <property type="entry name" value="HOMEODOMAIN INTERACTING PROTEIN KINASE, ISOFORM D"/>
    <property type="match status" value="1"/>
</dbReference>
<dbReference type="PROSITE" id="PS50011">
    <property type="entry name" value="PROTEIN_KINASE_DOM"/>
    <property type="match status" value="1"/>
</dbReference>
<keyword evidence="2" id="KW-0808">Transferase</keyword>
<dbReference type="STRING" id="1263082.A0A068RPL5"/>
<evidence type="ECO:0000256" key="4">
    <source>
        <dbReference type="ARBA" id="ARBA00022777"/>
    </source>
</evidence>
<comment type="caution">
    <text evidence="8">The sequence shown here is derived from an EMBL/GenBank/DDBJ whole genome shotgun (WGS) entry which is preliminary data.</text>
</comment>
<dbReference type="Pfam" id="PF00069">
    <property type="entry name" value="Pkinase"/>
    <property type="match status" value="1"/>
</dbReference>
<dbReference type="InterPro" id="IPR008271">
    <property type="entry name" value="Ser/Thr_kinase_AS"/>
</dbReference>
<dbReference type="OrthoDB" id="2263891at2759"/>
<feature type="domain" description="Protein kinase" evidence="7">
    <location>
        <begin position="217"/>
        <end position="567"/>
    </location>
</feature>
<dbReference type="PROSITE" id="PS00108">
    <property type="entry name" value="PROTEIN_KINASE_ST"/>
    <property type="match status" value="1"/>
</dbReference>
<organism evidence="8 9">
    <name type="scientific">Lichtheimia corymbifera JMRC:FSU:9682</name>
    <dbReference type="NCBI Taxonomy" id="1263082"/>
    <lineage>
        <taxon>Eukaryota</taxon>
        <taxon>Fungi</taxon>
        <taxon>Fungi incertae sedis</taxon>
        <taxon>Mucoromycota</taxon>
        <taxon>Mucoromycotina</taxon>
        <taxon>Mucoromycetes</taxon>
        <taxon>Mucorales</taxon>
        <taxon>Lichtheimiaceae</taxon>
        <taxon>Lichtheimia</taxon>
    </lineage>
</organism>
<proteinExistence type="predicted"/>
<reference evidence="8" key="1">
    <citation type="submission" date="2013-08" db="EMBL/GenBank/DDBJ databases">
        <title>Gene expansion shapes genome architecture in the human pathogen Lichtheimia corymbifera: an evolutionary genomics analysis in the ancient terrestrial Mucorales (Mucoromycotina).</title>
        <authorList>
            <person name="Schwartze V.U."/>
            <person name="Winter S."/>
            <person name="Shelest E."/>
            <person name="Marcet-Houben M."/>
            <person name="Horn F."/>
            <person name="Wehner S."/>
            <person name="Hoffmann K."/>
            <person name="Riege K."/>
            <person name="Sammeth M."/>
            <person name="Nowrousian M."/>
            <person name="Valiante V."/>
            <person name="Linde J."/>
            <person name="Jacobsen I.D."/>
            <person name="Marz M."/>
            <person name="Brakhage A.A."/>
            <person name="Gabaldon T."/>
            <person name="Bocker S."/>
            <person name="Voigt K."/>
        </authorList>
    </citation>
    <scope>NUCLEOTIDE SEQUENCE [LARGE SCALE GENOMIC DNA]</scope>
    <source>
        <strain evidence="8">FSU 9682</strain>
    </source>
</reference>
<dbReference type="Gene3D" id="1.10.510.10">
    <property type="entry name" value="Transferase(Phosphotransferase) domain 1"/>
    <property type="match status" value="1"/>
</dbReference>
<feature type="region of interest" description="Disordered" evidence="6">
    <location>
        <begin position="681"/>
        <end position="738"/>
    </location>
</feature>
<feature type="region of interest" description="Disordered" evidence="6">
    <location>
        <begin position="1"/>
        <end position="116"/>
    </location>
</feature>
<dbReference type="InterPro" id="IPR050494">
    <property type="entry name" value="Ser_Thr_dual-spec_kinase"/>
</dbReference>
<evidence type="ECO:0000259" key="7">
    <source>
        <dbReference type="PROSITE" id="PS50011"/>
    </source>
</evidence>
<evidence type="ECO:0000313" key="8">
    <source>
        <dbReference type="EMBL" id="CDH51665.1"/>
    </source>
</evidence>
<dbReference type="SMART" id="SM00220">
    <property type="entry name" value="S_TKc"/>
    <property type="match status" value="1"/>
</dbReference>
<dbReference type="InterPro" id="IPR011009">
    <property type="entry name" value="Kinase-like_dom_sf"/>
</dbReference>
<keyword evidence="1" id="KW-0723">Serine/threonine-protein kinase</keyword>
<feature type="region of interest" description="Disordered" evidence="6">
    <location>
        <begin position="566"/>
        <end position="669"/>
    </location>
</feature>
<dbReference type="Proteomes" id="UP000027586">
    <property type="component" value="Unassembled WGS sequence"/>
</dbReference>
<feature type="compositionally biased region" description="Polar residues" evidence="6">
    <location>
        <begin position="52"/>
        <end position="71"/>
    </location>
</feature>
<gene>
    <name evidence="8" type="ORF">LCOR_03239.1</name>
</gene>
<dbReference type="VEuPathDB" id="FungiDB:LCOR_03239.1"/>
<feature type="compositionally biased region" description="Low complexity" evidence="6">
    <location>
        <begin position="585"/>
        <end position="599"/>
    </location>
</feature>
<feature type="compositionally biased region" description="Low complexity" evidence="6">
    <location>
        <begin position="87"/>
        <end position="101"/>
    </location>
</feature>
<evidence type="ECO:0000256" key="6">
    <source>
        <dbReference type="SAM" id="MobiDB-lite"/>
    </source>
</evidence>
<dbReference type="AlphaFoldDB" id="A0A068RPL5"/>
<dbReference type="GO" id="GO:0005524">
    <property type="term" value="F:ATP binding"/>
    <property type="evidence" value="ECO:0007669"/>
    <property type="project" value="UniProtKB-KW"/>
</dbReference>
<feature type="compositionally biased region" description="Polar residues" evidence="6">
    <location>
        <begin position="611"/>
        <end position="631"/>
    </location>
</feature>
<accession>A0A068RPL5</accession>
<evidence type="ECO:0000256" key="5">
    <source>
        <dbReference type="ARBA" id="ARBA00022840"/>
    </source>
</evidence>
<evidence type="ECO:0000256" key="1">
    <source>
        <dbReference type="ARBA" id="ARBA00022527"/>
    </source>
</evidence>
<evidence type="ECO:0000256" key="2">
    <source>
        <dbReference type="ARBA" id="ARBA00022679"/>
    </source>
</evidence>
<protein>
    <submittedName>
        <fullName evidence="8">Protein kinase yak1</fullName>
    </submittedName>
</protein>
<evidence type="ECO:0000313" key="9">
    <source>
        <dbReference type="Proteomes" id="UP000027586"/>
    </source>
</evidence>
<dbReference type="GO" id="GO:0005634">
    <property type="term" value="C:nucleus"/>
    <property type="evidence" value="ECO:0007669"/>
    <property type="project" value="TreeGrafter"/>
</dbReference>
<keyword evidence="3" id="KW-0547">Nucleotide-binding</keyword>
<dbReference type="InterPro" id="IPR000719">
    <property type="entry name" value="Prot_kinase_dom"/>
</dbReference>
<dbReference type="GO" id="GO:0005737">
    <property type="term" value="C:cytoplasm"/>
    <property type="evidence" value="ECO:0007669"/>
    <property type="project" value="TreeGrafter"/>
</dbReference>
<feature type="compositionally biased region" description="Polar residues" evidence="6">
    <location>
        <begin position="102"/>
        <end position="116"/>
    </location>
</feature>
<dbReference type="GO" id="GO:0004674">
    <property type="term" value="F:protein serine/threonine kinase activity"/>
    <property type="evidence" value="ECO:0007669"/>
    <property type="project" value="UniProtKB-KW"/>
</dbReference>
<feature type="compositionally biased region" description="Low complexity" evidence="6">
    <location>
        <begin position="698"/>
        <end position="724"/>
    </location>
</feature>
<dbReference type="PANTHER" id="PTHR24058">
    <property type="entry name" value="DUAL SPECIFICITY PROTEIN KINASE"/>
    <property type="match status" value="1"/>
</dbReference>
<evidence type="ECO:0000256" key="3">
    <source>
        <dbReference type="ARBA" id="ARBA00022741"/>
    </source>
</evidence>